<gene>
    <name evidence="2" type="ORF">GCM10010909_34460</name>
</gene>
<feature type="domain" description="ABM" evidence="1">
    <location>
        <begin position="137"/>
        <end position="200"/>
    </location>
</feature>
<evidence type="ECO:0000313" key="2">
    <source>
        <dbReference type="EMBL" id="GLR68764.1"/>
    </source>
</evidence>
<sequence>MPQIEVYTKFKIHDGRLETFKNTVEQLAALGRNAGAGLLRYDWFLDDARGECIAMEVHADEAAMDAHNLNAEAGLMRLREFSYRAVEMLVDAAPDADLVPGGGTRLFRFAAGLGAGSAAARFSPAGGRGETKHIEIYTRFFINPGSFEAFRADAAALLQAVKDKDTGTVRYDWFYDAGESECLALDTYDDAAAMFAHMANCHDAHERLLANATMVTEFLGALPEEAMAAVSKYDPYILPFFAGLKPYSQGGFG</sequence>
<dbReference type="InterPro" id="IPR007138">
    <property type="entry name" value="ABM_dom"/>
</dbReference>
<dbReference type="InterPro" id="IPR011008">
    <property type="entry name" value="Dimeric_a/b-barrel"/>
</dbReference>
<protein>
    <recommendedName>
        <fullName evidence="1">ABM domain-containing protein</fullName>
    </recommendedName>
</protein>
<reference evidence="3" key="1">
    <citation type="journal article" date="2019" name="Int. J. Syst. Evol. Microbiol.">
        <title>The Global Catalogue of Microorganisms (GCM) 10K type strain sequencing project: providing services to taxonomists for standard genome sequencing and annotation.</title>
        <authorList>
            <consortium name="The Broad Institute Genomics Platform"/>
            <consortium name="The Broad Institute Genome Sequencing Center for Infectious Disease"/>
            <person name="Wu L."/>
            <person name="Ma J."/>
        </authorList>
    </citation>
    <scope>NUCLEOTIDE SEQUENCE [LARGE SCALE GENOMIC DNA]</scope>
    <source>
        <strain evidence="3">NBRC 112502</strain>
    </source>
</reference>
<dbReference type="EMBL" id="BSOS01000094">
    <property type="protein sequence ID" value="GLR68764.1"/>
    <property type="molecule type" value="Genomic_DNA"/>
</dbReference>
<proteinExistence type="predicted"/>
<accession>A0ABQ6A977</accession>
<dbReference type="RefSeq" id="WP_284259622.1">
    <property type="nucleotide sequence ID" value="NZ_BSOS01000094.1"/>
</dbReference>
<dbReference type="Pfam" id="PF03992">
    <property type="entry name" value="ABM"/>
    <property type="match status" value="2"/>
</dbReference>
<feature type="domain" description="ABM" evidence="1">
    <location>
        <begin position="5"/>
        <end position="68"/>
    </location>
</feature>
<dbReference type="Gene3D" id="3.30.70.100">
    <property type="match status" value="2"/>
</dbReference>
<name>A0ABQ6A977_9PROT</name>
<dbReference type="Proteomes" id="UP001156641">
    <property type="component" value="Unassembled WGS sequence"/>
</dbReference>
<dbReference type="SUPFAM" id="SSF54909">
    <property type="entry name" value="Dimeric alpha+beta barrel"/>
    <property type="match status" value="2"/>
</dbReference>
<keyword evidence="3" id="KW-1185">Reference proteome</keyword>
<evidence type="ECO:0000259" key="1">
    <source>
        <dbReference type="Pfam" id="PF03992"/>
    </source>
</evidence>
<evidence type="ECO:0000313" key="3">
    <source>
        <dbReference type="Proteomes" id="UP001156641"/>
    </source>
</evidence>
<comment type="caution">
    <text evidence="2">The sequence shown here is derived from an EMBL/GenBank/DDBJ whole genome shotgun (WGS) entry which is preliminary data.</text>
</comment>
<organism evidence="2 3">
    <name type="scientific">Acidocella aquatica</name>
    <dbReference type="NCBI Taxonomy" id="1922313"/>
    <lineage>
        <taxon>Bacteria</taxon>
        <taxon>Pseudomonadati</taxon>
        <taxon>Pseudomonadota</taxon>
        <taxon>Alphaproteobacteria</taxon>
        <taxon>Acetobacterales</taxon>
        <taxon>Acidocellaceae</taxon>
        <taxon>Acidocella</taxon>
    </lineage>
</organism>